<dbReference type="AlphaFoldDB" id="A0A0L0BTL0"/>
<keyword evidence="2" id="KW-1185">Reference proteome</keyword>
<organism evidence="1 2">
    <name type="scientific">Lucilia cuprina</name>
    <name type="common">Green bottle fly</name>
    <name type="synonym">Australian sheep blowfly</name>
    <dbReference type="NCBI Taxonomy" id="7375"/>
    <lineage>
        <taxon>Eukaryota</taxon>
        <taxon>Metazoa</taxon>
        <taxon>Ecdysozoa</taxon>
        <taxon>Arthropoda</taxon>
        <taxon>Hexapoda</taxon>
        <taxon>Insecta</taxon>
        <taxon>Pterygota</taxon>
        <taxon>Neoptera</taxon>
        <taxon>Endopterygota</taxon>
        <taxon>Diptera</taxon>
        <taxon>Brachycera</taxon>
        <taxon>Muscomorpha</taxon>
        <taxon>Oestroidea</taxon>
        <taxon>Calliphoridae</taxon>
        <taxon>Luciliinae</taxon>
        <taxon>Lucilia</taxon>
    </lineage>
</organism>
<evidence type="ECO:0000313" key="2">
    <source>
        <dbReference type="Proteomes" id="UP000037069"/>
    </source>
</evidence>
<sequence length="107" mass="12317">MYYGLVYSSISCSSVTSSISVSIWLSSSWSGCPFEKEYFDDYSSKKLGTFLPRLSFVPLDVTLQFYMYFPTDSTSTSRRSCLKHSCFKHDDRCGYSFHLHSIQDPLQ</sequence>
<comment type="caution">
    <text evidence="1">The sequence shown here is derived from an EMBL/GenBank/DDBJ whole genome shotgun (WGS) entry which is preliminary data.</text>
</comment>
<protein>
    <submittedName>
        <fullName evidence="1">Uncharacterized protein</fullName>
    </submittedName>
</protein>
<dbReference type="EMBL" id="JRES01001352">
    <property type="protein sequence ID" value="KNC23405.1"/>
    <property type="molecule type" value="Genomic_DNA"/>
</dbReference>
<gene>
    <name evidence="1" type="ORF">FF38_00768</name>
</gene>
<dbReference type="Proteomes" id="UP000037069">
    <property type="component" value="Unassembled WGS sequence"/>
</dbReference>
<proteinExistence type="predicted"/>
<evidence type="ECO:0000313" key="1">
    <source>
        <dbReference type="EMBL" id="KNC23405.1"/>
    </source>
</evidence>
<name>A0A0L0BTL0_LUCCU</name>
<reference evidence="1 2" key="1">
    <citation type="journal article" date="2015" name="Nat. Commun.">
        <title>Lucilia cuprina genome unlocks parasitic fly biology to underpin future interventions.</title>
        <authorList>
            <person name="Anstead C.A."/>
            <person name="Korhonen P.K."/>
            <person name="Young N.D."/>
            <person name="Hall R.S."/>
            <person name="Jex A.R."/>
            <person name="Murali S.C."/>
            <person name="Hughes D.S."/>
            <person name="Lee S.F."/>
            <person name="Perry T."/>
            <person name="Stroehlein A.J."/>
            <person name="Ansell B.R."/>
            <person name="Breugelmans B."/>
            <person name="Hofmann A."/>
            <person name="Qu J."/>
            <person name="Dugan S."/>
            <person name="Lee S.L."/>
            <person name="Chao H."/>
            <person name="Dinh H."/>
            <person name="Han Y."/>
            <person name="Doddapaneni H.V."/>
            <person name="Worley K.C."/>
            <person name="Muzny D.M."/>
            <person name="Ioannidis P."/>
            <person name="Waterhouse R.M."/>
            <person name="Zdobnov E.M."/>
            <person name="James P.J."/>
            <person name="Bagnall N.H."/>
            <person name="Kotze A.C."/>
            <person name="Gibbs R.A."/>
            <person name="Richards S."/>
            <person name="Batterham P."/>
            <person name="Gasser R.B."/>
        </authorList>
    </citation>
    <scope>NUCLEOTIDE SEQUENCE [LARGE SCALE GENOMIC DNA]</scope>
    <source>
        <strain evidence="1 2">LS</strain>
        <tissue evidence="1">Full body</tissue>
    </source>
</reference>
<accession>A0A0L0BTL0</accession>